<evidence type="ECO:0000256" key="3">
    <source>
        <dbReference type="ARBA" id="ARBA00009406"/>
    </source>
</evidence>
<comment type="catalytic activity">
    <reaction evidence="11">
        <text>N(6)-(pyridoxal phosphate)-L-lysyl-[4-amino-5-hydroxymethyl-2-methylpyrimidine phosphate synthase] + L-histidyl-[4-amino-5-hydroxymethyl-2-methylpyrimidine phosphate synthase] + 2 Fe(3+) + 4 H2O = L-lysyl-[4-amino-5-hydroxymethyl-2-methylpyrimidine phosphate synthase] + (2S)-2-amino-5-hydroxy-4-oxopentanoyl-[4-amino-5-hydroxymethyl-2-methylpyrimidine phosphate synthase] + 4-amino-2-methyl-5-(phosphooxymethyl)pyrimidine + 3-oxopropanoate + 2 Fe(2+) + 2 H(+)</text>
        <dbReference type="Rhea" id="RHEA:65756"/>
        <dbReference type="Rhea" id="RHEA-COMP:16892"/>
        <dbReference type="Rhea" id="RHEA-COMP:16893"/>
        <dbReference type="Rhea" id="RHEA-COMP:16894"/>
        <dbReference type="Rhea" id="RHEA-COMP:16895"/>
        <dbReference type="ChEBI" id="CHEBI:15377"/>
        <dbReference type="ChEBI" id="CHEBI:15378"/>
        <dbReference type="ChEBI" id="CHEBI:29033"/>
        <dbReference type="ChEBI" id="CHEBI:29034"/>
        <dbReference type="ChEBI" id="CHEBI:29969"/>
        <dbReference type="ChEBI" id="CHEBI:29979"/>
        <dbReference type="ChEBI" id="CHEBI:33190"/>
        <dbReference type="ChEBI" id="CHEBI:58354"/>
        <dbReference type="ChEBI" id="CHEBI:143915"/>
        <dbReference type="ChEBI" id="CHEBI:157692"/>
    </reaction>
    <physiologicalReaction direction="left-to-right" evidence="11">
        <dbReference type="Rhea" id="RHEA:65757"/>
    </physiologicalReaction>
</comment>
<dbReference type="InterPro" id="IPR006311">
    <property type="entry name" value="TAT_signal"/>
</dbReference>
<dbReference type="Pfam" id="PF09084">
    <property type="entry name" value="NMT1"/>
    <property type="match status" value="1"/>
</dbReference>
<keyword evidence="12" id="KW-0732">Signal</keyword>
<dbReference type="Gene3D" id="3.40.190.10">
    <property type="entry name" value="Periplasmic binding protein-like II"/>
    <property type="match status" value="2"/>
</dbReference>
<keyword evidence="15" id="KW-1185">Reference proteome</keyword>
<dbReference type="GO" id="GO:0016740">
    <property type="term" value="F:transferase activity"/>
    <property type="evidence" value="ECO:0007669"/>
    <property type="project" value="UniProtKB-KW"/>
</dbReference>
<evidence type="ECO:0000313" key="15">
    <source>
        <dbReference type="Proteomes" id="UP000196655"/>
    </source>
</evidence>
<dbReference type="PANTHER" id="PTHR31528:SF1">
    <property type="entry name" value="4-AMINO-5-HYDROXYMETHYL-2-METHYLPYRIMIDINE PHOSPHATE SYNTHASE THI11-RELATED"/>
    <property type="match status" value="1"/>
</dbReference>
<proteinExistence type="inferred from homology"/>
<comment type="similarity">
    <text evidence="3">Belongs to the NMT1/THI5 family.</text>
</comment>
<dbReference type="PANTHER" id="PTHR31528">
    <property type="entry name" value="4-AMINO-5-HYDROXYMETHYL-2-METHYLPYRIMIDINE PHOSPHATE SYNTHASE THI11-RELATED"/>
    <property type="match status" value="1"/>
</dbReference>
<organism evidence="14 15">
    <name type="scientific">Inquilinus limosus</name>
    <dbReference type="NCBI Taxonomy" id="171674"/>
    <lineage>
        <taxon>Bacteria</taxon>
        <taxon>Pseudomonadati</taxon>
        <taxon>Pseudomonadota</taxon>
        <taxon>Alphaproteobacteria</taxon>
        <taxon>Rhodospirillales</taxon>
        <taxon>Rhodospirillaceae</taxon>
        <taxon>Inquilinus</taxon>
    </lineage>
</organism>
<evidence type="ECO:0000256" key="5">
    <source>
        <dbReference type="ARBA" id="ARBA00022679"/>
    </source>
</evidence>
<protein>
    <recommendedName>
        <fullName evidence="10">Thiamine pyrimidine synthase</fullName>
    </recommendedName>
</protein>
<dbReference type="GO" id="GO:0046872">
    <property type="term" value="F:metal ion binding"/>
    <property type="evidence" value="ECO:0007669"/>
    <property type="project" value="UniProtKB-KW"/>
</dbReference>
<evidence type="ECO:0000313" key="14">
    <source>
        <dbReference type="EMBL" id="OWJ68730.1"/>
    </source>
</evidence>
<dbReference type="InterPro" id="IPR027939">
    <property type="entry name" value="NMT1/THI5"/>
</dbReference>
<comment type="caution">
    <text evidence="14">The sequence shown here is derived from an EMBL/GenBank/DDBJ whole genome shotgun (WGS) entry which is preliminary data.</text>
</comment>
<keyword evidence="7" id="KW-0663">Pyridoxal phosphate</keyword>
<keyword evidence="6" id="KW-0479">Metal-binding</keyword>
<dbReference type="GO" id="GO:0009228">
    <property type="term" value="P:thiamine biosynthetic process"/>
    <property type="evidence" value="ECO:0007669"/>
    <property type="project" value="UniProtKB-KW"/>
</dbReference>
<name>A0A211ZTY7_9PROT</name>
<keyword evidence="5" id="KW-0808">Transferase</keyword>
<evidence type="ECO:0000259" key="13">
    <source>
        <dbReference type="Pfam" id="PF09084"/>
    </source>
</evidence>
<feature type="chain" id="PRO_5012735991" description="Thiamine pyrimidine synthase" evidence="12">
    <location>
        <begin position="21"/>
        <end position="345"/>
    </location>
</feature>
<evidence type="ECO:0000256" key="10">
    <source>
        <dbReference type="ARBA" id="ARBA00033171"/>
    </source>
</evidence>
<comment type="subunit">
    <text evidence="4">Homodimer.</text>
</comment>
<evidence type="ECO:0000256" key="2">
    <source>
        <dbReference type="ARBA" id="ARBA00004948"/>
    </source>
</evidence>
<evidence type="ECO:0000256" key="7">
    <source>
        <dbReference type="ARBA" id="ARBA00022898"/>
    </source>
</evidence>
<feature type="domain" description="SsuA/THI5-like" evidence="13">
    <location>
        <begin position="52"/>
        <end position="260"/>
    </location>
</feature>
<dbReference type="AlphaFoldDB" id="A0A211ZTY7"/>
<dbReference type="PROSITE" id="PS51318">
    <property type="entry name" value="TAT"/>
    <property type="match status" value="1"/>
</dbReference>
<gene>
    <name evidence="14" type="ORF">BWR60_02995</name>
</gene>
<dbReference type="RefSeq" id="WP_218823319.1">
    <property type="nucleotide sequence ID" value="NZ_NHON01000003.1"/>
</dbReference>
<dbReference type="Proteomes" id="UP000196655">
    <property type="component" value="Unassembled WGS sequence"/>
</dbReference>
<dbReference type="InterPro" id="IPR015168">
    <property type="entry name" value="SsuA/THI5"/>
</dbReference>
<comment type="function">
    <text evidence="1">Responsible for the formation of the pyrimidine heterocycle in the thiamine biosynthesis pathway. Catalyzes the formation of hydroxymethylpyrimidine phosphate (HMP-P) from histidine and pyridoxal phosphate (PLP). The protein uses PLP and the active site histidine to form HMP-P, generating an inactive enzyme. The enzyme can only undergo a single turnover, which suggests it is a suicide enzyme.</text>
</comment>
<keyword evidence="8" id="KW-0784">Thiamine biosynthesis</keyword>
<evidence type="ECO:0000256" key="8">
    <source>
        <dbReference type="ARBA" id="ARBA00022977"/>
    </source>
</evidence>
<evidence type="ECO:0000256" key="12">
    <source>
        <dbReference type="SAM" id="SignalP"/>
    </source>
</evidence>
<keyword evidence="9" id="KW-0408">Iron</keyword>
<sequence length="345" mass="37056">MATTLSASRRHMLKAGLALAGGLACPTVIPGLARAATGTRTVNMQLGWLANDNQLGEIVAKRLGYFEEEKIDFAIQPGGPSIDGVAIVASGRFEIGQVSSSPSLLLAASQGIPVKCFAVGAQQHPYSFFSLPAAPVRAPQDMVGKKVGVQATGRILLSALLRKHNIAEGDVEVVVIGADMSPLLTGQVDCITGWETNRTALKVLGPDMITMRLWDQGVRLYAMPYYATAETIEGQGDLLAGFLRAAGRGWQYARQNPEQAVDLFLQEYPDAVREDEMAACKTLLDYVFTEKTKQDGWGCFDPAVWQEQIDLYAGLDQFSAGTPPIDAVISTAVLDATRDNRPKIG</sequence>
<reference evidence="15" key="1">
    <citation type="submission" date="2017-05" db="EMBL/GenBank/DDBJ databases">
        <authorList>
            <person name="Macchi M."/>
            <person name="Festa S."/>
            <person name="Coppotelli B.M."/>
            <person name="Morelli I.S."/>
        </authorList>
    </citation>
    <scope>NUCLEOTIDE SEQUENCE [LARGE SCALE GENOMIC DNA]</scope>
    <source>
        <strain evidence="15">I</strain>
    </source>
</reference>
<evidence type="ECO:0000256" key="4">
    <source>
        <dbReference type="ARBA" id="ARBA00011738"/>
    </source>
</evidence>
<dbReference type="SUPFAM" id="SSF53850">
    <property type="entry name" value="Periplasmic binding protein-like II"/>
    <property type="match status" value="1"/>
</dbReference>
<evidence type="ECO:0000256" key="6">
    <source>
        <dbReference type="ARBA" id="ARBA00022723"/>
    </source>
</evidence>
<feature type="signal peptide" evidence="12">
    <location>
        <begin position="1"/>
        <end position="20"/>
    </location>
</feature>
<comment type="pathway">
    <text evidence="2">Cofactor biosynthesis; thiamine diphosphate biosynthesis.</text>
</comment>
<evidence type="ECO:0000256" key="1">
    <source>
        <dbReference type="ARBA" id="ARBA00003469"/>
    </source>
</evidence>
<evidence type="ECO:0000256" key="9">
    <source>
        <dbReference type="ARBA" id="ARBA00023004"/>
    </source>
</evidence>
<accession>A0A211ZTY7</accession>
<dbReference type="EMBL" id="NHON01000003">
    <property type="protein sequence ID" value="OWJ68730.1"/>
    <property type="molecule type" value="Genomic_DNA"/>
</dbReference>
<evidence type="ECO:0000256" key="11">
    <source>
        <dbReference type="ARBA" id="ARBA00048179"/>
    </source>
</evidence>